<evidence type="ECO:0000256" key="7">
    <source>
        <dbReference type="ARBA" id="ARBA00034301"/>
    </source>
</evidence>
<feature type="domain" description="Metallo-beta-lactamase" evidence="9">
    <location>
        <begin position="43"/>
        <end position="276"/>
    </location>
</feature>
<dbReference type="SMART" id="SM00849">
    <property type="entry name" value="Lactamase_B"/>
    <property type="match status" value="1"/>
</dbReference>
<comment type="caution">
    <text evidence="10">The sequence shown here is derived from an EMBL/GenBank/DDBJ whole genome shotgun (WGS) entry which is preliminary data.</text>
</comment>
<organism evidence="10 11">
    <name type="scientific">Paenibacillus marchantiophytorum</name>
    <dbReference type="NCBI Taxonomy" id="1619310"/>
    <lineage>
        <taxon>Bacteria</taxon>
        <taxon>Bacillati</taxon>
        <taxon>Bacillota</taxon>
        <taxon>Bacilli</taxon>
        <taxon>Bacillales</taxon>
        <taxon>Paenibacillaceae</taxon>
        <taxon>Paenibacillus</taxon>
    </lineage>
</organism>
<dbReference type="InterPro" id="IPR001279">
    <property type="entry name" value="Metallo-B-lactamas"/>
</dbReference>
<name>A0ABQ2BQB0_9BACL</name>
<dbReference type="InterPro" id="IPR036866">
    <property type="entry name" value="RibonucZ/Hydroxyglut_hydro"/>
</dbReference>
<evidence type="ECO:0000259" key="9">
    <source>
        <dbReference type="SMART" id="SM00849"/>
    </source>
</evidence>
<keyword evidence="4" id="KW-0378">Hydrolase</keyword>
<evidence type="ECO:0000256" key="6">
    <source>
        <dbReference type="ARBA" id="ARBA00034221"/>
    </source>
</evidence>
<comment type="function">
    <text evidence="7">Counteracts the endogenous Pycsar antiviral defense system. Phosphodiesterase that enables metal-dependent hydrolysis of host cyclic nucleotide Pycsar defense signals such as cCMP and cUMP.</text>
</comment>
<evidence type="ECO:0000256" key="3">
    <source>
        <dbReference type="ARBA" id="ARBA00022723"/>
    </source>
</evidence>
<protein>
    <submittedName>
        <fullName evidence="10">MBL fold metallo-hydrolase</fullName>
    </submittedName>
</protein>
<dbReference type="InterPro" id="IPR051013">
    <property type="entry name" value="MBL_superfamily_lactonases"/>
</dbReference>
<comment type="cofactor">
    <cofactor evidence="1">
        <name>Zn(2+)</name>
        <dbReference type="ChEBI" id="CHEBI:29105"/>
    </cofactor>
</comment>
<accession>A0ABQ2BQB0</accession>
<evidence type="ECO:0000313" key="10">
    <source>
        <dbReference type="EMBL" id="GGI45085.1"/>
    </source>
</evidence>
<dbReference type="Proteomes" id="UP000615455">
    <property type="component" value="Unassembled WGS sequence"/>
</dbReference>
<sequence>MQHGTKSNIVKVDVMCSFMAAGYCTHTERVTIRDGSLQTVRFPALFALIQHPRLGYILFDTGYTERFFHETSKWPFSLYARMTPVFYKTEESAAYQLRQQGIAPEEIGYIILSHFHADHVAGLQDFPNARFLYSQEAYDAVRHRSGWKAVIAGYLPGLLPSDFEARSQPFDETQRIDLPEGFPFSRGLDILGDGSLIAVDVPGHATGQIGLLLSTGSETYFLCADAVWSSRAYREHLLPHRLAGIIMADRHQYQESFARIYQLHKQYPDIRIIPSHCSEVWEELVPRGGRS</sequence>
<evidence type="ECO:0000256" key="2">
    <source>
        <dbReference type="ARBA" id="ARBA00007749"/>
    </source>
</evidence>
<dbReference type="PANTHER" id="PTHR42978">
    <property type="entry name" value="QUORUM-QUENCHING LACTONASE YTNP-RELATED-RELATED"/>
    <property type="match status" value="1"/>
</dbReference>
<dbReference type="PANTHER" id="PTHR42978:SF2">
    <property type="entry name" value="102 KBASES UNSTABLE REGION: FROM 1 TO 119443"/>
    <property type="match status" value="1"/>
</dbReference>
<dbReference type="EMBL" id="BMHE01000003">
    <property type="protein sequence ID" value="GGI45085.1"/>
    <property type="molecule type" value="Genomic_DNA"/>
</dbReference>
<proteinExistence type="inferred from homology"/>
<comment type="catalytic activity">
    <reaction evidence="8">
        <text>3',5'-cyclic UMP + H2O = UMP + H(+)</text>
        <dbReference type="Rhea" id="RHEA:70575"/>
        <dbReference type="ChEBI" id="CHEBI:15377"/>
        <dbReference type="ChEBI" id="CHEBI:15378"/>
        <dbReference type="ChEBI" id="CHEBI:57865"/>
        <dbReference type="ChEBI" id="CHEBI:184387"/>
    </reaction>
    <physiologicalReaction direction="left-to-right" evidence="8">
        <dbReference type="Rhea" id="RHEA:70576"/>
    </physiologicalReaction>
</comment>
<evidence type="ECO:0000256" key="8">
    <source>
        <dbReference type="ARBA" id="ARBA00048505"/>
    </source>
</evidence>
<dbReference type="CDD" id="cd07730">
    <property type="entry name" value="metallo-hydrolase-like_MBL-fold"/>
    <property type="match status" value="1"/>
</dbReference>
<keyword evidence="11" id="KW-1185">Reference proteome</keyword>
<dbReference type="Pfam" id="PF00753">
    <property type="entry name" value="Lactamase_B"/>
    <property type="match status" value="1"/>
</dbReference>
<evidence type="ECO:0000256" key="1">
    <source>
        <dbReference type="ARBA" id="ARBA00001947"/>
    </source>
</evidence>
<dbReference type="SUPFAM" id="SSF56281">
    <property type="entry name" value="Metallo-hydrolase/oxidoreductase"/>
    <property type="match status" value="1"/>
</dbReference>
<evidence type="ECO:0000313" key="11">
    <source>
        <dbReference type="Proteomes" id="UP000615455"/>
    </source>
</evidence>
<comment type="similarity">
    <text evidence="2">Belongs to the metallo-beta-lactamase superfamily.</text>
</comment>
<gene>
    <name evidence="10" type="ORF">GCM10008018_10330</name>
</gene>
<keyword evidence="5" id="KW-0862">Zinc</keyword>
<dbReference type="RefSeq" id="WP_189008499.1">
    <property type="nucleotide sequence ID" value="NZ_BMHE01000003.1"/>
</dbReference>
<comment type="catalytic activity">
    <reaction evidence="6">
        <text>3',5'-cyclic CMP + H2O = CMP + H(+)</text>
        <dbReference type="Rhea" id="RHEA:72675"/>
        <dbReference type="ChEBI" id="CHEBI:15377"/>
        <dbReference type="ChEBI" id="CHEBI:15378"/>
        <dbReference type="ChEBI" id="CHEBI:58003"/>
        <dbReference type="ChEBI" id="CHEBI:60377"/>
    </reaction>
    <physiologicalReaction direction="left-to-right" evidence="6">
        <dbReference type="Rhea" id="RHEA:72676"/>
    </physiologicalReaction>
</comment>
<keyword evidence="3" id="KW-0479">Metal-binding</keyword>
<dbReference type="Gene3D" id="3.60.15.10">
    <property type="entry name" value="Ribonuclease Z/Hydroxyacylglutathione hydrolase-like"/>
    <property type="match status" value="1"/>
</dbReference>
<reference evidence="11" key="1">
    <citation type="journal article" date="2019" name="Int. J. Syst. Evol. Microbiol.">
        <title>The Global Catalogue of Microorganisms (GCM) 10K type strain sequencing project: providing services to taxonomists for standard genome sequencing and annotation.</title>
        <authorList>
            <consortium name="The Broad Institute Genomics Platform"/>
            <consortium name="The Broad Institute Genome Sequencing Center for Infectious Disease"/>
            <person name="Wu L."/>
            <person name="Ma J."/>
        </authorList>
    </citation>
    <scope>NUCLEOTIDE SEQUENCE [LARGE SCALE GENOMIC DNA]</scope>
    <source>
        <strain evidence="11">CGMCC 1.15043</strain>
    </source>
</reference>
<evidence type="ECO:0000256" key="5">
    <source>
        <dbReference type="ARBA" id="ARBA00022833"/>
    </source>
</evidence>
<evidence type="ECO:0000256" key="4">
    <source>
        <dbReference type="ARBA" id="ARBA00022801"/>
    </source>
</evidence>